<feature type="disulfide bond" evidence="11">
    <location>
        <begin position="167"/>
        <end position="231"/>
    </location>
</feature>
<dbReference type="InterPro" id="IPR036772">
    <property type="entry name" value="SRCR-like_dom_sf"/>
</dbReference>
<dbReference type="AlphaFoldDB" id="A0A6P7HQL9"/>
<dbReference type="PROSITE" id="PS50287">
    <property type="entry name" value="SRCR_2"/>
    <property type="match status" value="2"/>
</dbReference>
<evidence type="ECO:0000256" key="6">
    <source>
        <dbReference type="ARBA" id="ARBA00022737"/>
    </source>
</evidence>
<dbReference type="OrthoDB" id="536948at2759"/>
<keyword evidence="3" id="KW-0964">Secreted</keyword>
<evidence type="ECO:0000256" key="13">
    <source>
        <dbReference type="SAM" id="Phobius"/>
    </source>
</evidence>
<keyword evidence="5 14" id="KW-0732">Signal</keyword>
<dbReference type="InParanoid" id="A0A6P7HQL9"/>
<dbReference type="Gene3D" id="3.10.250.10">
    <property type="entry name" value="SRCR-like domain"/>
    <property type="match status" value="2"/>
</dbReference>
<evidence type="ECO:0000256" key="4">
    <source>
        <dbReference type="ARBA" id="ARBA00022692"/>
    </source>
</evidence>
<dbReference type="PANTHER" id="PTHR48071:SF15">
    <property type="entry name" value="SRCR DOMAIN-CONTAINING PROTEIN"/>
    <property type="match status" value="1"/>
</dbReference>
<feature type="domain" description="SRCR" evidence="15">
    <location>
        <begin position="142"/>
        <end position="242"/>
    </location>
</feature>
<dbReference type="RefSeq" id="XP_028254266.1">
    <property type="nucleotide sequence ID" value="XM_028398465.1"/>
</dbReference>
<dbReference type="GO" id="GO:0031638">
    <property type="term" value="P:zymogen activation"/>
    <property type="evidence" value="ECO:0007669"/>
    <property type="project" value="TreeGrafter"/>
</dbReference>
<dbReference type="Pfam" id="PF00530">
    <property type="entry name" value="SRCR"/>
    <property type="match status" value="2"/>
</dbReference>
<feature type="region of interest" description="Disordered" evidence="12">
    <location>
        <begin position="511"/>
        <end position="532"/>
    </location>
</feature>
<dbReference type="GO" id="GO:0005615">
    <property type="term" value="C:extracellular space"/>
    <property type="evidence" value="ECO:0007669"/>
    <property type="project" value="TreeGrafter"/>
</dbReference>
<evidence type="ECO:0000256" key="1">
    <source>
        <dbReference type="ARBA" id="ARBA00004167"/>
    </source>
</evidence>
<accession>A0A6P7HQL9</accession>
<evidence type="ECO:0000259" key="15">
    <source>
        <dbReference type="PROSITE" id="PS50287"/>
    </source>
</evidence>
<evidence type="ECO:0000256" key="2">
    <source>
        <dbReference type="ARBA" id="ARBA00004613"/>
    </source>
</evidence>
<dbReference type="FunFam" id="3.10.250.10:FF:000009">
    <property type="entry name" value="WC1"/>
    <property type="match status" value="1"/>
</dbReference>
<dbReference type="Proteomes" id="UP000515145">
    <property type="component" value="Chromosome 2"/>
</dbReference>
<evidence type="ECO:0000256" key="5">
    <source>
        <dbReference type="ARBA" id="ARBA00022729"/>
    </source>
</evidence>
<feature type="disulfide bond" evidence="11">
    <location>
        <begin position="285"/>
        <end position="346"/>
    </location>
</feature>
<reference evidence="17" key="1">
    <citation type="submission" date="2025-08" db="UniProtKB">
        <authorList>
            <consortium name="RefSeq"/>
        </authorList>
    </citation>
    <scope>IDENTIFICATION</scope>
</reference>
<dbReference type="PRINTS" id="PR00258">
    <property type="entry name" value="SPERACTRCPTR"/>
</dbReference>
<protein>
    <submittedName>
        <fullName evidence="17">T-cell differentiation antigen CD6-like isoform X1</fullName>
    </submittedName>
</protein>
<keyword evidence="4 13" id="KW-0812">Transmembrane</keyword>
<keyword evidence="10" id="KW-0325">Glycoprotein</keyword>
<keyword evidence="8 13" id="KW-0472">Membrane</keyword>
<feature type="disulfide bond" evidence="11">
    <location>
        <begin position="180"/>
        <end position="241"/>
    </location>
</feature>
<feature type="region of interest" description="Disordered" evidence="12">
    <location>
        <begin position="469"/>
        <end position="491"/>
    </location>
</feature>
<feature type="disulfide bond" evidence="11">
    <location>
        <begin position="272"/>
        <end position="336"/>
    </location>
</feature>
<evidence type="ECO:0000256" key="11">
    <source>
        <dbReference type="PROSITE-ProRule" id="PRU00196"/>
    </source>
</evidence>
<feature type="compositionally biased region" description="Low complexity" evidence="12">
    <location>
        <begin position="547"/>
        <end position="556"/>
    </location>
</feature>
<dbReference type="PANTHER" id="PTHR48071">
    <property type="entry name" value="SRCR DOMAIN-CONTAINING PROTEIN"/>
    <property type="match status" value="1"/>
</dbReference>
<feature type="chain" id="PRO_5028070512" evidence="14">
    <location>
        <begin position="19"/>
        <end position="616"/>
    </location>
</feature>
<dbReference type="GO" id="GO:0005886">
    <property type="term" value="C:plasma membrane"/>
    <property type="evidence" value="ECO:0007669"/>
    <property type="project" value="TreeGrafter"/>
</dbReference>
<feature type="disulfide bond" evidence="11">
    <location>
        <begin position="212"/>
        <end position="222"/>
    </location>
</feature>
<dbReference type="InterPro" id="IPR001190">
    <property type="entry name" value="SRCR"/>
</dbReference>
<evidence type="ECO:0000256" key="14">
    <source>
        <dbReference type="SAM" id="SignalP"/>
    </source>
</evidence>
<gene>
    <name evidence="17" type="primary">LOC114429848</name>
</gene>
<evidence type="ECO:0000256" key="8">
    <source>
        <dbReference type="ARBA" id="ARBA00023136"/>
    </source>
</evidence>
<evidence type="ECO:0000256" key="3">
    <source>
        <dbReference type="ARBA" id="ARBA00022525"/>
    </source>
</evidence>
<feature type="domain" description="SRCR" evidence="15">
    <location>
        <begin position="247"/>
        <end position="347"/>
    </location>
</feature>
<evidence type="ECO:0000256" key="9">
    <source>
        <dbReference type="ARBA" id="ARBA00023157"/>
    </source>
</evidence>
<keyword evidence="9 11" id="KW-1015">Disulfide bond</keyword>
<keyword evidence="16" id="KW-1185">Reference proteome</keyword>
<organism evidence="16 17">
    <name type="scientific">Parambassis ranga</name>
    <name type="common">Indian glassy fish</name>
    <dbReference type="NCBI Taxonomy" id="210632"/>
    <lineage>
        <taxon>Eukaryota</taxon>
        <taxon>Metazoa</taxon>
        <taxon>Chordata</taxon>
        <taxon>Craniata</taxon>
        <taxon>Vertebrata</taxon>
        <taxon>Euteleostomi</taxon>
        <taxon>Actinopterygii</taxon>
        <taxon>Neopterygii</taxon>
        <taxon>Teleostei</taxon>
        <taxon>Neoteleostei</taxon>
        <taxon>Acanthomorphata</taxon>
        <taxon>Ovalentaria</taxon>
        <taxon>Ambassidae</taxon>
        <taxon>Parambassis</taxon>
    </lineage>
</organism>
<proteinExistence type="predicted"/>
<dbReference type="SUPFAM" id="SSF56487">
    <property type="entry name" value="SRCR-like"/>
    <property type="match status" value="2"/>
</dbReference>
<comment type="subcellular location">
    <subcellularLocation>
        <location evidence="1">Membrane</location>
        <topology evidence="1">Single-pass membrane protein</topology>
    </subcellularLocation>
    <subcellularLocation>
        <location evidence="2">Secreted</location>
    </subcellularLocation>
</comment>
<sequence>MMLLKCFYIIQLSWFCQAFQNSSIELNTTVFDTREERNTSKLSTDPYVHQLTGKCSWTLRLPGNSSSEVVALTSDSADRLVEQICQDLDCGSIYHVNRSSPPSNTSCLQHCSYHNRHLQNCSESADRECTVISGAVCGHQAVRLSGASDRCAGRVELWRNGQWGTVCDDHWDLMDANVVCAQLGCGYALSVTGQSGSFPPGRGPIYLDDLNCTGREENLWACRSTQNESDCGHKEDAGVVCSEMKAIRLTGGLDRCSGKVEIHRDGSWGTVCDTCWNEEVAAIVCSTLECGEEPLKFTQFEPTPTHNNGPLYYYSCFPEDKSLWQCKEYVNHPHICYTSKAAAVICSGSLGLPAVTTASAIPDWMSETTTVSTAAAEVSALQSGGLIVAMAVCLLLLVLLITNTVLCFHYKRRHAFLLQETRSVPRPVSGHRYNNYEETVDLVKVNPQPADAPPNPRYLLTQLSSADSTSVDTDYEQYDPGNEPSDGLSTFRNSQRYRTDFNLLMRPSGLDSLHEEAPQPTGALITSNGDPMEPKYARVSKISVDSFETSSTSSSECYENTNGYVEAAPEPEPDPDPPAAAYNPSPYSNHLLHSEQAAHMQSSGDEDDYYTPVSPE</sequence>
<evidence type="ECO:0000256" key="10">
    <source>
        <dbReference type="ARBA" id="ARBA00023180"/>
    </source>
</evidence>
<evidence type="ECO:0000256" key="7">
    <source>
        <dbReference type="ARBA" id="ARBA00022989"/>
    </source>
</evidence>
<dbReference type="SMART" id="SM00202">
    <property type="entry name" value="SR"/>
    <property type="match status" value="2"/>
</dbReference>
<feature type="signal peptide" evidence="14">
    <location>
        <begin position="1"/>
        <end position="18"/>
    </location>
</feature>
<dbReference type="GeneID" id="114429848"/>
<feature type="transmembrane region" description="Helical" evidence="13">
    <location>
        <begin position="386"/>
        <end position="408"/>
    </location>
</feature>
<feature type="compositionally biased region" description="Low complexity" evidence="12">
    <location>
        <begin position="579"/>
        <end position="589"/>
    </location>
</feature>
<dbReference type="GO" id="GO:0004252">
    <property type="term" value="F:serine-type endopeptidase activity"/>
    <property type="evidence" value="ECO:0007669"/>
    <property type="project" value="TreeGrafter"/>
</dbReference>
<keyword evidence="7 13" id="KW-1133">Transmembrane helix</keyword>
<name>A0A6P7HQL9_9TELE</name>
<evidence type="ECO:0000313" key="17">
    <source>
        <dbReference type="RefSeq" id="XP_028254266.1"/>
    </source>
</evidence>
<evidence type="ECO:0000256" key="12">
    <source>
        <dbReference type="SAM" id="MobiDB-lite"/>
    </source>
</evidence>
<feature type="disulfide bond" evidence="11">
    <location>
        <begin position="316"/>
        <end position="326"/>
    </location>
</feature>
<dbReference type="FunFam" id="3.10.250.10:FF:000016">
    <property type="entry name" value="Scavenger receptor cysteine-rich protein type 12"/>
    <property type="match status" value="1"/>
</dbReference>
<feature type="region of interest" description="Disordered" evidence="12">
    <location>
        <begin position="547"/>
        <end position="616"/>
    </location>
</feature>
<keyword evidence="6" id="KW-0677">Repeat</keyword>
<evidence type="ECO:0000313" key="16">
    <source>
        <dbReference type="Proteomes" id="UP000515145"/>
    </source>
</evidence>